<dbReference type="EMBL" id="BAABGP010000007">
    <property type="protein sequence ID" value="GAA4481261.1"/>
    <property type="molecule type" value="Genomic_DNA"/>
</dbReference>
<dbReference type="Proteomes" id="UP001500731">
    <property type="component" value="Unassembled WGS sequence"/>
</dbReference>
<comment type="caution">
    <text evidence="1">The sequence shown here is derived from an EMBL/GenBank/DDBJ whole genome shotgun (WGS) entry which is preliminary data.</text>
</comment>
<organism evidence="1 2">
    <name type="scientific">Microbacterium panaciterrae</name>
    <dbReference type="NCBI Taxonomy" id="985759"/>
    <lineage>
        <taxon>Bacteria</taxon>
        <taxon>Bacillati</taxon>
        <taxon>Actinomycetota</taxon>
        <taxon>Actinomycetes</taxon>
        <taxon>Micrococcales</taxon>
        <taxon>Microbacteriaceae</taxon>
        <taxon>Microbacterium</taxon>
    </lineage>
</organism>
<name>A0ABP8P6E7_9MICO</name>
<sequence>MALIEDIQTAIGELSVTFPGSSITVEESGDGSAWVRLEPVPTGKAFTPSTTWLLFQIPYNYPDADIYPHFVTPNLKRADGALLGEGLHQPVGAGPGGAIQATQVSRRTNQLDAGTHTAAGKALKVLQWLEER</sequence>
<gene>
    <name evidence="1" type="ORF">GCM10023171_09420</name>
</gene>
<protein>
    <submittedName>
        <fullName evidence="1">Uncharacterized protein</fullName>
    </submittedName>
</protein>
<evidence type="ECO:0000313" key="2">
    <source>
        <dbReference type="Proteomes" id="UP001500731"/>
    </source>
</evidence>
<keyword evidence="2" id="KW-1185">Reference proteome</keyword>
<dbReference type="RefSeq" id="WP_345184879.1">
    <property type="nucleotide sequence ID" value="NZ_BAABGP010000007.1"/>
</dbReference>
<accession>A0ABP8P6E7</accession>
<proteinExistence type="predicted"/>
<reference evidence="2" key="1">
    <citation type="journal article" date="2019" name="Int. J. Syst. Evol. Microbiol.">
        <title>The Global Catalogue of Microorganisms (GCM) 10K type strain sequencing project: providing services to taxonomists for standard genome sequencing and annotation.</title>
        <authorList>
            <consortium name="The Broad Institute Genomics Platform"/>
            <consortium name="The Broad Institute Genome Sequencing Center for Infectious Disease"/>
            <person name="Wu L."/>
            <person name="Ma J."/>
        </authorList>
    </citation>
    <scope>NUCLEOTIDE SEQUENCE [LARGE SCALE GENOMIC DNA]</scope>
    <source>
        <strain evidence="2">JCM 17839</strain>
    </source>
</reference>
<evidence type="ECO:0000313" key="1">
    <source>
        <dbReference type="EMBL" id="GAA4481261.1"/>
    </source>
</evidence>